<keyword evidence="3" id="KW-0805">Transcription regulation</keyword>
<dbReference type="InterPro" id="IPR000524">
    <property type="entry name" value="Tscrpt_reg_HTH_GntR"/>
</dbReference>
<protein>
    <submittedName>
        <fullName evidence="7">PLP-dependent aminotransferase family protein</fullName>
    </submittedName>
</protein>
<organism evidence="7 8">
    <name type="scientific">Microlunatus aurantiacus</name>
    <dbReference type="NCBI Taxonomy" id="446786"/>
    <lineage>
        <taxon>Bacteria</taxon>
        <taxon>Bacillati</taxon>
        <taxon>Actinomycetota</taxon>
        <taxon>Actinomycetes</taxon>
        <taxon>Propionibacteriales</taxon>
        <taxon>Propionibacteriaceae</taxon>
        <taxon>Microlunatus</taxon>
    </lineage>
</organism>
<sequence>MIASRVTAQQLARLLGAPPLTHPRYEDLAARVRMLLVDGRLAASTRLPSERSLAEALALSRTTIAAAYARLRDAGYVEARRGSGHVTTGRVNVPTTTTASPLPEGVISLTYAAGPAPTQVATAFGRALERMGPLLADPGYLPEGLPELRARIADRYVARGLATRPDQIVVTSGAVAALNVVLRTVLTTGDRVVCESPTYPGAVDAIQRSGGRGVPWPLTEGGWDPERLEVVLRQSAPRMAYLMPDYHNPTGALMPGEQRAATARLLRRHGVRPVIDESTAELRLEGRVEVPFAVAAPEAITIGSASKAYWGGLRIGWIRAPRELVRPLVEQRAVLDVASPVFEQLVLADVLADPEPLLAEQRLRLLSQRDRLVADLAERLPDLRVPTPAGGLVLWSELPTESSTRLAMAAERHGLLLTPGPRFFVGGGGERHLRLPYTQRPEVADRAVDRLVAAWTDQVRDPRPISPWLSLTA</sequence>
<dbReference type="CDD" id="cd07377">
    <property type="entry name" value="WHTH_GntR"/>
    <property type="match status" value="1"/>
</dbReference>
<dbReference type="PROSITE" id="PS50949">
    <property type="entry name" value="HTH_GNTR"/>
    <property type="match status" value="1"/>
</dbReference>
<dbReference type="RefSeq" id="WP_344814275.1">
    <property type="nucleotide sequence ID" value="NZ_BAAAYX010000020.1"/>
</dbReference>
<keyword evidence="8" id="KW-1185">Reference proteome</keyword>
<evidence type="ECO:0000256" key="5">
    <source>
        <dbReference type="ARBA" id="ARBA00023163"/>
    </source>
</evidence>
<evidence type="ECO:0000256" key="4">
    <source>
        <dbReference type="ARBA" id="ARBA00023125"/>
    </source>
</evidence>
<dbReference type="Pfam" id="PF00392">
    <property type="entry name" value="GntR"/>
    <property type="match status" value="1"/>
</dbReference>
<dbReference type="InterPro" id="IPR036390">
    <property type="entry name" value="WH_DNA-bd_sf"/>
</dbReference>
<dbReference type="InterPro" id="IPR015424">
    <property type="entry name" value="PyrdxlP-dep_Trfase"/>
</dbReference>
<dbReference type="Gene3D" id="3.40.640.10">
    <property type="entry name" value="Type I PLP-dependent aspartate aminotransferase-like (Major domain)"/>
    <property type="match status" value="1"/>
</dbReference>
<gene>
    <name evidence="7" type="ORF">GCM10022204_40570</name>
</gene>
<keyword evidence="7" id="KW-0808">Transferase</keyword>
<dbReference type="InterPro" id="IPR036388">
    <property type="entry name" value="WH-like_DNA-bd_sf"/>
</dbReference>
<evidence type="ECO:0000259" key="6">
    <source>
        <dbReference type="PROSITE" id="PS50949"/>
    </source>
</evidence>
<comment type="similarity">
    <text evidence="1">In the C-terminal section; belongs to the class-I pyridoxal-phosphate-dependent aminotransferase family.</text>
</comment>
<reference evidence="8" key="1">
    <citation type="journal article" date="2019" name="Int. J. Syst. Evol. Microbiol.">
        <title>The Global Catalogue of Microorganisms (GCM) 10K type strain sequencing project: providing services to taxonomists for standard genome sequencing and annotation.</title>
        <authorList>
            <consortium name="The Broad Institute Genomics Platform"/>
            <consortium name="The Broad Institute Genome Sequencing Center for Infectious Disease"/>
            <person name="Wu L."/>
            <person name="Ma J."/>
        </authorList>
    </citation>
    <scope>NUCLEOTIDE SEQUENCE [LARGE SCALE GENOMIC DNA]</scope>
    <source>
        <strain evidence="8">JCM 16548</strain>
    </source>
</reference>
<dbReference type="GO" id="GO:0008483">
    <property type="term" value="F:transaminase activity"/>
    <property type="evidence" value="ECO:0007669"/>
    <property type="project" value="UniProtKB-KW"/>
</dbReference>
<dbReference type="SUPFAM" id="SSF46785">
    <property type="entry name" value="Winged helix' DNA-binding domain"/>
    <property type="match status" value="1"/>
</dbReference>
<dbReference type="EMBL" id="BAAAYX010000020">
    <property type="protein sequence ID" value="GAA3716669.1"/>
    <property type="molecule type" value="Genomic_DNA"/>
</dbReference>
<dbReference type="InterPro" id="IPR004839">
    <property type="entry name" value="Aminotransferase_I/II_large"/>
</dbReference>
<evidence type="ECO:0000256" key="2">
    <source>
        <dbReference type="ARBA" id="ARBA00022898"/>
    </source>
</evidence>
<keyword evidence="7" id="KW-0032">Aminotransferase</keyword>
<dbReference type="Gene3D" id="1.10.10.10">
    <property type="entry name" value="Winged helix-like DNA-binding domain superfamily/Winged helix DNA-binding domain"/>
    <property type="match status" value="1"/>
</dbReference>
<evidence type="ECO:0000256" key="3">
    <source>
        <dbReference type="ARBA" id="ARBA00023015"/>
    </source>
</evidence>
<dbReference type="PANTHER" id="PTHR46577:SF1">
    <property type="entry name" value="HTH-TYPE TRANSCRIPTIONAL REGULATORY PROTEIN GABR"/>
    <property type="match status" value="1"/>
</dbReference>
<proteinExistence type="inferred from homology"/>
<dbReference type="Proteomes" id="UP001500051">
    <property type="component" value="Unassembled WGS sequence"/>
</dbReference>
<keyword evidence="5" id="KW-0804">Transcription</keyword>
<keyword evidence="2" id="KW-0663">Pyridoxal phosphate</keyword>
<dbReference type="Pfam" id="PF00155">
    <property type="entry name" value="Aminotran_1_2"/>
    <property type="match status" value="1"/>
</dbReference>
<feature type="domain" description="HTH gntR-type" evidence="6">
    <location>
        <begin position="22"/>
        <end position="90"/>
    </location>
</feature>
<dbReference type="SMART" id="SM00345">
    <property type="entry name" value="HTH_GNTR"/>
    <property type="match status" value="1"/>
</dbReference>
<evidence type="ECO:0000256" key="1">
    <source>
        <dbReference type="ARBA" id="ARBA00005384"/>
    </source>
</evidence>
<evidence type="ECO:0000313" key="8">
    <source>
        <dbReference type="Proteomes" id="UP001500051"/>
    </source>
</evidence>
<accession>A0ABP7EAW5</accession>
<keyword evidence="4" id="KW-0238">DNA-binding</keyword>
<dbReference type="InterPro" id="IPR015421">
    <property type="entry name" value="PyrdxlP-dep_Trfase_major"/>
</dbReference>
<evidence type="ECO:0000313" key="7">
    <source>
        <dbReference type="EMBL" id="GAA3716669.1"/>
    </source>
</evidence>
<dbReference type="InterPro" id="IPR051446">
    <property type="entry name" value="HTH_trans_reg/aminotransferase"/>
</dbReference>
<dbReference type="PRINTS" id="PR00035">
    <property type="entry name" value="HTHGNTR"/>
</dbReference>
<dbReference type="CDD" id="cd00609">
    <property type="entry name" value="AAT_like"/>
    <property type="match status" value="1"/>
</dbReference>
<dbReference type="SUPFAM" id="SSF53383">
    <property type="entry name" value="PLP-dependent transferases"/>
    <property type="match status" value="1"/>
</dbReference>
<dbReference type="PANTHER" id="PTHR46577">
    <property type="entry name" value="HTH-TYPE TRANSCRIPTIONAL REGULATORY PROTEIN GABR"/>
    <property type="match status" value="1"/>
</dbReference>
<name>A0ABP7EAW5_9ACTN</name>
<comment type="caution">
    <text evidence="7">The sequence shown here is derived from an EMBL/GenBank/DDBJ whole genome shotgun (WGS) entry which is preliminary data.</text>
</comment>